<evidence type="ECO:0008006" key="4">
    <source>
        <dbReference type="Google" id="ProtNLM"/>
    </source>
</evidence>
<keyword evidence="1" id="KW-1133">Transmembrane helix</keyword>
<sequence>MWTVVGRSLAGTGLVASVAGFVGFAALAVGAWSARAEATRRTDDLARRAHAALNPADRAVAFVRQVITVADADLEEARRGATAAPPTSAFNPFSRLAARKASESLAGSVERATTAVTTASEAAVVAEAALELFDKDDELKGWVGVRPEQLAQARTGLESASRELGRARTLFGPVPEGQRPTEEQLGTVKSALDQARDFTDRMDKAVATVRTRVDETKQLADLWVLRITIAITALASLAAVGQFFTARFCWRVLRRKPA</sequence>
<name>A0A6M5YU48_9BACT</name>
<accession>A0A6M5YU48</accession>
<dbReference type="KEGG" id="ftj:FTUN_5170"/>
<dbReference type="EMBL" id="CP053452">
    <property type="protein sequence ID" value="QJW97595.1"/>
    <property type="molecule type" value="Genomic_DNA"/>
</dbReference>
<evidence type="ECO:0000313" key="3">
    <source>
        <dbReference type="Proteomes" id="UP000503447"/>
    </source>
</evidence>
<feature type="transmembrane region" description="Helical" evidence="1">
    <location>
        <begin position="223"/>
        <end position="246"/>
    </location>
</feature>
<reference evidence="3" key="1">
    <citation type="submission" date="2020-05" db="EMBL/GenBank/DDBJ databases">
        <title>Frigoriglobus tundricola gen. nov., sp. nov., a psychrotolerant cellulolytic planctomycete of the family Gemmataceae with two divergent copies of 16S rRNA gene.</title>
        <authorList>
            <person name="Kulichevskaya I.S."/>
            <person name="Ivanova A.A."/>
            <person name="Naumoff D.G."/>
            <person name="Beletsky A.V."/>
            <person name="Rijpstra W.I.C."/>
            <person name="Sinninghe Damste J.S."/>
            <person name="Mardanov A.V."/>
            <person name="Ravin N.V."/>
            <person name="Dedysh S.N."/>
        </authorList>
    </citation>
    <scope>NUCLEOTIDE SEQUENCE [LARGE SCALE GENOMIC DNA]</scope>
    <source>
        <strain evidence="3">PL17</strain>
    </source>
</reference>
<dbReference type="AlphaFoldDB" id="A0A6M5YU48"/>
<organism evidence="2 3">
    <name type="scientific">Frigoriglobus tundricola</name>
    <dbReference type="NCBI Taxonomy" id="2774151"/>
    <lineage>
        <taxon>Bacteria</taxon>
        <taxon>Pseudomonadati</taxon>
        <taxon>Planctomycetota</taxon>
        <taxon>Planctomycetia</taxon>
        <taxon>Gemmatales</taxon>
        <taxon>Gemmataceae</taxon>
        <taxon>Frigoriglobus</taxon>
    </lineage>
</organism>
<evidence type="ECO:0000256" key="1">
    <source>
        <dbReference type="SAM" id="Phobius"/>
    </source>
</evidence>
<proteinExistence type="predicted"/>
<gene>
    <name evidence="2" type="ORF">FTUN_5170</name>
</gene>
<keyword evidence="1" id="KW-0472">Membrane</keyword>
<dbReference type="Proteomes" id="UP000503447">
    <property type="component" value="Chromosome"/>
</dbReference>
<protein>
    <recommendedName>
        <fullName evidence="4">Methyl-accepting chemotaxis protein</fullName>
    </recommendedName>
</protein>
<keyword evidence="1" id="KW-0812">Transmembrane</keyword>
<keyword evidence="3" id="KW-1185">Reference proteome</keyword>
<evidence type="ECO:0000313" key="2">
    <source>
        <dbReference type="EMBL" id="QJW97595.1"/>
    </source>
</evidence>
<dbReference type="RefSeq" id="WP_171472936.1">
    <property type="nucleotide sequence ID" value="NZ_CP053452.2"/>
</dbReference>